<protein>
    <recommendedName>
        <fullName evidence="3">Succinylglutamate desuccinylase</fullName>
    </recommendedName>
</protein>
<dbReference type="SUPFAM" id="SSF53187">
    <property type="entry name" value="Zn-dependent exopeptidases"/>
    <property type="match status" value="1"/>
</dbReference>
<dbReference type="Proteomes" id="UP000307790">
    <property type="component" value="Unassembled WGS sequence"/>
</dbReference>
<keyword evidence="2" id="KW-1185">Reference proteome</keyword>
<name>A0A5R9IVH2_9GAMM</name>
<evidence type="ECO:0008006" key="3">
    <source>
        <dbReference type="Google" id="ProtNLM"/>
    </source>
</evidence>
<evidence type="ECO:0000313" key="1">
    <source>
        <dbReference type="EMBL" id="TLU67361.1"/>
    </source>
</evidence>
<dbReference type="OrthoDB" id="9782876at2"/>
<dbReference type="GO" id="GO:0016788">
    <property type="term" value="F:hydrolase activity, acting on ester bonds"/>
    <property type="evidence" value="ECO:0007669"/>
    <property type="project" value="InterPro"/>
</dbReference>
<proteinExistence type="predicted"/>
<organism evidence="1 2">
    <name type="scientific">Thalassotalea litorea</name>
    <dbReference type="NCBI Taxonomy" id="2020715"/>
    <lineage>
        <taxon>Bacteria</taxon>
        <taxon>Pseudomonadati</taxon>
        <taxon>Pseudomonadota</taxon>
        <taxon>Gammaproteobacteria</taxon>
        <taxon>Alteromonadales</taxon>
        <taxon>Colwelliaceae</taxon>
        <taxon>Thalassotalea</taxon>
    </lineage>
</organism>
<comment type="caution">
    <text evidence="1">The sequence shown here is derived from an EMBL/GenBank/DDBJ whole genome shotgun (WGS) entry which is preliminary data.</text>
</comment>
<dbReference type="EMBL" id="VCBC01000003">
    <property type="protein sequence ID" value="TLU67361.1"/>
    <property type="molecule type" value="Genomic_DNA"/>
</dbReference>
<gene>
    <name evidence="1" type="ORF">FE810_03515</name>
</gene>
<sequence length="383" mass="42931">MANECAMTISSNIVSAANNLGFKLYTPQQLDAQDSLDNFIRNFDNQPFIVVFPARERHTQPQLFTTLLHGNETSGIEALRRLISNPPVPLYDTYILVASVKAAATEPLFFHRMLPGAADLNRCFTEKTLQNIHQRVSQSKTIGKSQPILSLPDDYSEPQILAYRIWRFINALNPRWLIDLHNTSGASPAFSVIRHVSDAHLLLCKQFSPYTVRSNINIGALFELAFSFPCVTIECGGTGDELAAQTAYTGIHRLMLATLPELKEDSEPSIILNDPIRLEILPNKEVKLGYGPRKNPDFDITLLADIDRFNFANWQAGKTLGWATPRGFSALSAKDEQGQERIHDLFQLQGEQLQCKTNLRLFMITNRVDIALSDCLLYAVSLP</sequence>
<dbReference type="Gene3D" id="3.40.630.10">
    <property type="entry name" value="Zn peptidases"/>
    <property type="match status" value="1"/>
</dbReference>
<evidence type="ECO:0000313" key="2">
    <source>
        <dbReference type="Proteomes" id="UP000307790"/>
    </source>
</evidence>
<reference evidence="1 2" key="1">
    <citation type="submission" date="2019-05" db="EMBL/GenBank/DDBJ databases">
        <title>Genome sequences of Thalassotalea litorea 1K03283.</title>
        <authorList>
            <person name="Zhang D."/>
        </authorList>
    </citation>
    <scope>NUCLEOTIDE SEQUENCE [LARGE SCALE GENOMIC DNA]</scope>
    <source>
        <strain evidence="1 2">MCCC 1K03283</strain>
    </source>
</reference>
<dbReference type="AlphaFoldDB" id="A0A5R9IVH2"/>
<dbReference type="GO" id="GO:0046872">
    <property type="term" value="F:metal ion binding"/>
    <property type="evidence" value="ECO:0007669"/>
    <property type="project" value="UniProtKB-KW"/>
</dbReference>
<accession>A0A5R9IVH2</accession>